<dbReference type="GO" id="GO:0032221">
    <property type="term" value="C:Rpd3S complex"/>
    <property type="evidence" value="ECO:0007669"/>
    <property type="project" value="TreeGrafter"/>
</dbReference>
<comment type="caution">
    <text evidence="7">The sequence shown here is derived from an EMBL/GenBank/DDBJ whole genome shotgun (WGS) entry which is preliminary data.</text>
</comment>
<dbReference type="EMBL" id="JAIFTL010000008">
    <property type="protein sequence ID" value="KAG9327197.1"/>
    <property type="molecule type" value="Genomic_DNA"/>
</dbReference>
<evidence type="ECO:0000259" key="6">
    <source>
        <dbReference type="PROSITE" id="PS50016"/>
    </source>
</evidence>
<evidence type="ECO:0000256" key="4">
    <source>
        <dbReference type="PROSITE-ProRule" id="PRU00146"/>
    </source>
</evidence>
<name>A0A9P8IF55_MORAP</name>
<feature type="domain" description="PHD-type" evidence="6">
    <location>
        <begin position="431"/>
        <end position="479"/>
    </location>
</feature>
<dbReference type="CDD" id="cd15535">
    <property type="entry name" value="PHD1_Rco1"/>
    <property type="match status" value="1"/>
</dbReference>
<dbReference type="InterPro" id="IPR019787">
    <property type="entry name" value="Znf_PHD-finger"/>
</dbReference>
<feature type="region of interest" description="Disordered" evidence="5">
    <location>
        <begin position="295"/>
        <end position="406"/>
    </location>
</feature>
<dbReference type="InterPro" id="IPR013083">
    <property type="entry name" value="Znf_RING/FYVE/PHD"/>
</dbReference>
<dbReference type="SUPFAM" id="SSF57903">
    <property type="entry name" value="FYVE/PHD zinc finger"/>
    <property type="match status" value="2"/>
</dbReference>
<evidence type="ECO:0000256" key="5">
    <source>
        <dbReference type="SAM" id="MobiDB-lite"/>
    </source>
</evidence>
<dbReference type="Gene3D" id="2.30.30.1150">
    <property type="match status" value="1"/>
</dbReference>
<dbReference type="CDD" id="cd15534">
    <property type="entry name" value="PHD2_PHF12_Rco1"/>
    <property type="match status" value="1"/>
</dbReference>
<feature type="region of interest" description="Disordered" evidence="5">
    <location>
        <begin position="526"/>
        <end position="558"/>
    </location>
</feature>
<evidence type="ECO:0000256" key="1">
    <source>
        <dbReference type="ARBA" id="ARBA00022723"/>
    </source>
</evidence>
<feature type="compositionally biased region" description="Pro residues" evidence="5">
    <location>
        <begin position="113"/>
        <end position="124"/>
    </location>
</feature>
<organism evidence="7 8">
    <name type="scientific">Mortierella alpina</name>
    <name type="common">Oleaginous fungus</name>
    <name type="synonym">Mortierella renispora</name>
    <dbReference type="NCBI Taxonomy" id="64518"/>
    <lineage>
        <taxon>Eukaryota</taxon>
        <taxon>Fungi</taxon>
        <taxon>Fungi incertae sedis</taxon>
        <taxon>Mucoromycota</taxon>
        <taxon>Mortierellomycotina</taxon>
        <taxon>Mortierellomycetes</taxon>
        <taxon>Mortierellales</taxon>
        <taxon>Mortierellaceae</taxon>
        <taxon>Mortierella</taxon>
    </lineage>
</organism>
<dbReference type="InterPro" id="IPR011011">
    <property type="entry name" value="Znf_FYVE_PHD"/>
</dbReference>
<reference evidence="7" key="1">
    <citation type="submission" date="2021-07" db="EMBL/GenBank/DDBJ databases">
        <title>Draft genome of Mortierella alpina, strain LL118, isolated from an aspen leaf litter sample.</title>
        <authorList>
            <person name="Yang S."/>
            <person name="Vinatzer B.A."/>
        </authorList>
    </citation>
    <scope>NUCLEOTIDE SEQUENCE</scope>
    <source>
        <strain evidence="7">LL118</strain>
    </source>
</reference>
<dbReference type="AlphaFoldDB" id="A0A9P8IF55"/>
<dbReference type="SMART" id="SM00249">
    <property type="entry name" value="PHD"/>
    <property type="match status" value="2"/>
</dbReference>
<dbReference type="InterPro" id="IPR001965">
    <property type="entry name" value="Znf_PHD"/>
</dbReference>
<dbReference type="Gene3D" id="3.30.40.10">
    <property type="entry name" value="Zinc/RING finger domain, C3HC4 (zinc finger)"/>
    <property type="match status" value="1"/>
</dbReference>
<feature type="region of interest" description="Disordered" evidence="5">
    <location>
        <begin position="89"/>
        <end position="281"/>
    </location>
</feature>
<evidence type="ECO:0000313" key="7">
    <source>
        <dbReference type="EMBL" id="KAG9327197.1"/>
    </source>
</evidence>
<dbReference type="Pfam" id="PF00628">
    <property type="entry name" value="PHD"/>
    <property type="match status" value="2"/>
</dbReference>
<evidence type="ECO:0000256" key="3">
    <source>
        <dbReference type="ARBA" id="ARBA00022833"/>
    </source>
</evidence>
<dbReference type="PANTHER" id="PTHR47636">
    <property type="entry name" value="TRANSCRIPTIONAL REGULATORY PROTEIN RCO1"/>
    <property type="match status" value="1"/>
</dbReference>
<dbReference type="InterPro" id="IPR019786">
    <property type="entry name" value="Zinc_finger_PHD-type_CS"/>
</dbReference>
<feature type="compositionally biased region" description="Polar residues" evidence="5">
    <location>
        <begin position="541"/>
        <end position="550"/>
    </location>
</feature>
<keyword evidence="2 4" id="KW-0863">Zinc-finger</keyword>
<feature type="compositionally biased region" description="Polar residues" evidence="5">
    <location>
        <begin position="316"/>
        <end position="326"/>
    </location>
</feature>
<keyword evidence="3" id="KW-0862">Zinc</keyword>
<evidence type="ECO:0000313" key="8">
    <source>
        <dbReference type="Proteomes" id="UP000717515"/>
    </source>
</evidence>
<gene>
    <name evidence="7" type="ORF">KVV02_000913</name>
</gene>
<feature type="compositionally biased region" description="Basic residues" evidence="5">
    <location>
        <begin position="229"/>
        <end position="240"/>
    </location>
</feature>
<keyword evidence="1" id="KW-0479">Metal-binding</keyword>
<dbReference type="GO" id="GO:0008270">
    <property type="term" value="F:zinc ion binding"/>
    <property type="evidence" value="ECO:0007669"/>
    <property type="project" value="UniProtKB-KW"/>
</dbReference>
<dbReference type="Proteomes" id="UP000717515">
    <property type="component" value="Unassembled WGS sequence"/>
</dbReference>
<feature type="compositionally biased region" description="Polar residues" evidence="5">
    <location>
        <begin position="253"/>
        <end position="278"/>
    </location>
</feature>
<sequence>MAALTNAERTIVPHKRVAGKCRARAPIVCTYEEPFHLLCTQDQKEHKEQSIVQHTVRPLLMDHCRPDMLSSATIVQEASNVTSTAHLCEPGYPHNLHSHQTRPTMEGASPKQAQPPPHPHPLAPSYPNGTPQSAPNQPHPSRMRSHSKSDPSATIPQHKRRQSAIYHLETKEDARPTQPVMPQHPERETHSPTSAQSLEEHSPGSRNKKIIVRLDLRKLSASPKDVPLSRKHSQRPSSKHKSLDTPMDISKAHMTQTTLSADSWSAGKTDQERLSSLPSAEAVSVVPPHLYLTQEATGRGTMDGTGPTPVSEPESIASSNEQTSQEDAAVAGNGHSYGDGLNNIDSSNTSAAEKRRQSPSGSSPEPVSRKRTRNSQLETPQKKKVTQESIKVRQGPVVKRRRSLKQMETQPITSAEVVTVAGDELAIENNNDYCEACLGLGEFICCDSCPKAFHFSCCQPPLDPHDLPDEWNCNECRAAKNPPVPSSTGIFKELLDNVNKTNPKTFSLPSDIQLFFKGVAANSEGEYEDMLDQKPRRKRNVNNSSGSHPASATRGETDSILELEDGRGHTRHCYHCNKSALGGRMMISCDYCPLHWHLDCLSPPMASAPPNTRKWMCPNHADHVLPRRRKRKDATPILVEDPLGLNDGNIEVMPETENSSKGRSIWDEDTSGVVYKVPERSIKLGFIDRCRRERQSIAEAMSIQTAAAHSAVSPLQFNLLVAAAMAQEQAPDVKIESEDQTARQSSVQNAVLSHITDPAERLEYMRFRAFQQYVRANSAEEAMKQWLDQQEREKERVATETLLSL</sequence>
<feature type="domain" description="PHD-type" evidence="6">
    <location>
        <begin position="570"/>
        <end position="623"/>
    </location>
</feature>
<dbReference type="PANTHER" id="PTHR47636:SF1">
    <property type="entry name" value="TRANSCRIPTIONAL REGULATORY PROTEIN RCO1"/>
    <property type="match status" value="1"/>
</dbReference>
<dbReference type="InterPro" id="IPR052819">
    <property type="entry name" value="Chromatin_regulatory_protein"/>
</dbReference>
<proteinExistence type="predicted"/>
<evidence type="ECO:0000256" key="2">
    <source>
        <dbReference type="ARBA" id="ARBA00022771"/>
    </source>
</evidence>
<dbReference type="PROSITE" id="PS50016">
    <property type="entry name" value="ZF_PHD_2"/>
    <property type="match status" value="2"/>
</dbReference>
<dbReference type="PROSITE" id="PS01359">
    <property type="entry name" value="ZF_PHD_1"/>
    <property type="match status" value="1"/>
</dbReference>
<accession>A0A9P8IF55</accession>
<dbReference type="GO" id="GO:0006357">
    <property type="term" value="P:regulation of transcription by RNA polymerase II"/>
    <property type="evidence" value="ECO:0007669"/>
    <property type="project" value="TreeGrafter"/>
</dbReference>
<protein>
    <recommendedName>
        <fullName evidence="6">PHD-type domain-containing protein</fullName>
    </recommendedName>
</protein>